<evidence type="ECO:0000313" key="12">
    <source>
        <dbReference type="Proteomes" id="UP000002668"/>
    </source>
</evidence>
<dbReference type="Proteomes" id="UP000002668">
    <property type="component" value="Genome"/>
</dbReference>
<dbReference type="AlphaFoldDB" id="E4ZWY5"/>
<dbReference type="GeneID" id="13281440"/>
<comment type="subcellular location">
    <subcellularLocation>
        <location evidence="1">Golgi apparatus membrane</location>
        <topology evidence="1">Single-pass type II membrane protein</topology>
    </subcellularLocation>
</comment>
<keyword evidence="4" id="KW-0808">Transferase</keyword>
<reference evidence="12" key="1">
    <citation type="journal article" date="2011" name="Nat. Commun.">
        <title>Effector diversification within compartments of the Leptosphaeria maculans genome affected by Repeat-Induced Point mutations.</title>
        <authorList>
            <person name="Rouxel T."/>
            <person name="Grandaubert J."/>
            <person name="Hane J.K."/>
            <person name="Hoede C."/>
            <person name="van de Wouw A.P."/>
            <person name="Couloux A."/>
            <person name="Dominguez V."/>
            <person name="Anthouard V."/>
            <person name="Bally P."/>
            <person name="Bourras S."/>
            <person name="Cozijnsen A.J."/>
            <person name="Ciuffetti L.M."/>
            <person name="Degrave A."/>
            <person name="Dilmaghani A."/>
            <person name="Duret L."/>
            <person name="Fudal I."/>
            <person name="Goodwin S.B."/>
            <person name="Gout L."/>
            <person name="Glaser N."/>
            <person name="Linglin J."/>
            <person name="Kema G.H.J."/>
            <person name="Lapalu N."/>
            <person name="Lawrence C.B."/>
            <person name="May K."/>
            <person name="Meyer M."/>
            <person name="Ollivier B."/>
            <person name="Poulain J."/>
            <person name="Schoch C.L."/>
            <person name="Simon A."/>
            <person name="Spatafora J.W."/>
            <person name="Stachowiak A."/>
            <person name="Turgeon B.G."/>
            <person name="Tyler B.M."/>
            <person name="Vincent D."/>
            <person name="Weissenbach J."/>
            <person name="Amselem J."/>
            <person name="Quesneville H."/>
            <person name="Oliver R.P."/>
            <person name="Wincker P."/>
            <person name="Balesdent M.-H."/>
            <person name="Howlett B.J."/>
        </authorList>
    </citation>
    <scope>NUCLEOTIDE SEQUENCE [LARGE SCALE GENOMIC DNA]</scope>
    <source>
        <strain evidence="12">JN3 / isolate v23.1.3 / race Av1-4-5-6-7-8</strain>
    </source>
</reference>
<evidence type="ECO:0000256" key="6">
    <source>
        <dbReference type="ARBA" id="ARBA00022968"/>
    </source>
</evidence>
<dbReference type="VEuPathDB" id="FungiDB:LEMA_P023470.1"/>
<name>E4ZWY5_LEPMJ</name>
<dbReference type="GO" id="GO:0000026">
    <property type="term" value="F:alpha-1,2-mannosyltransferase activity"/>
    <property type="evidence" value="ECO:0007669"/>
    <property type="project" value="TreeGrafter"/>
</dbReference>
<comment type="pathway">
    <text evidence="2">Protein modification; protein glycosylation.</text>
</comment>
<keyword evidence="7" id="KW-1133">Transmembrane helix</keyword>
<dbReference type="FunCoup" id="E4ZWY5">
    <property type="interactions" value="63"/>
</dbReference>
<dbReference type="PANTHER" id="PTHR31646:SF1">
    <property type="entry name" value="ALPHA-1,2-MANNOSYLTRANSFERASE MNN2"/>
    <property type="match status" value="1"/>
</dbReference>
<evidence type="ECO:0000256" key="3">
    <source>
        <dbReference type="ARBA" id="ARBA00009105"/>
    </source>
</evidence>
<organism evidence="12">
    <name type="scientific">Leptosphaeria maculans (strain JN3 / isolate v23.1.3 / race Av1-4-5-6-7-8)</name>
    <name type="common">Blackleg fungus</name>
    <name type="synonym">Phoma lingam</name>
    <dbReference type="NCBI Taxonomy" id="985895"/>
    <lineage>
        <taxon>Eukaryota</taxon>
        <taxon>Fungi</taxon>
        <taxon>Dikarya</taxon>
        <taxon>Ascomycota</taxon>
        <taxon>Pezizomycotina</taxon>
        <taxon>Dothideomycetes</taxon>
        <taxon>Pleosporomycetidae</taxon>
        <taxon>Pleosporales</taxon>
        <taxon>Pleosporineae</taxon>
        <taxon>Leptosphaeriaceae</taxon>
        <taxon>Plenodomus</taxon>
        <taxon>Plenodomus lingam/Leptosphaeria maculans species complex</taxon>
    </lineage>
</organism>
<evidence type="ECO:0000256" key="7">
    <source>
        <dbReference type="ARBA" id="ARBA00022989"/>
    </source>
</evidence>
<dbReference type="GO" id="GO:0046354">
    <property type="term" value="P:mannan biosynthetic process"/>
    <property type="evidence" value="ECO:0007669"/>
    <property type="project" value="TreeGrafter"/>
</dbReference>
<dbReference type="InterPro" id="IPR029044">
    <property type="entry name" value="Nucleotide-diphossugar_trans"/>
</dbReference>
<dbReference type="PANTHER" id="PTHR31646">
    <property type="entry name" value="ALPHA-1,2-MANNOSYLTRANSFERASE MNN2"/>
    <property type="match status" value="1"/>
</dbReference>
<dbReference type="Pfam" id="PF11051">
    <property type="entry name" value="Mannosyl_trans3"/>
    <property type="match status" value="2"/>
</dbReference>
<evidence type="ECO:0000256" key="9">
    <source>
        <dbReference type="ARBA" id="ARBA00023136"/>
    </source>
</evidence>
<dbReference type="eggNOG" id="ENOG502QQ16">
    <property type="taxonomic scope" value="Eukaryota"/>
</dbReference>
<dbReference type="EMBL" id="FP929127">
    <property type="protein sequence ID" value="CBX95195.1"/>
    <property type="molecule type" value="Genomic_DNA"/>
</dbReference>
<sequence>MSIYSATMHLIIHNKSPGSSMLSLPRTLCHGNLEIPQAEFAVVRSQGRNEVLCALLRIMKALGAGGKDSGNAKPLPTSAQELIRGGNPNLSQTQTGEFDETNEHKSIQAARKTNDPWSNGYVVRSTTPRKTGLILTRLSSLGHRLVISTGSIRNLGGTVRGASCHFVNYNIMPGNFSYDKDAAASKAFTSKLIPFWQDLAKSLEDARPSSPPVGEPAVPMSAHDREWEPLKKKERPERLNLTLETKTELMQAHRRMRLAVKQLAPNLPVGQETGIVTTGGIEQFPVLLVSLRMLRRTGCNLPVQVFVGDQEEHNQVRSTCEGVLRTLNARCFIVSDVYSKAAAATPSHYQFKVLAMLFSSFRHMLFLDADSMPAQDPTPLFNSSPYTTHGLVTWPDFHANTASASFYHIAGLPVPPITRGSESGQMLLNKHVHRESLLMMVYYNYYGPEYYYTLQAQGGPGQGDKETFVAAALAANAPFYAVKTPIRALGFHRDGQFIFAGAAQADPIEDAQYDPPAPNPMLPNYQWTKTDKYRSGEIGARKARAFFVHTVSDHSKINPTKVLRIGGKAWEANGKQHRIWGEEKSLLDVFGYDVEKRMWECVGMEACRIDQELCGDVKSYYETVFGMKMHM</sequence>
<evidence type="ECO:0000256" key="5">
    <source>
        <dbReference type="ARBA" id="ARBA00022692"/>
    </source>
</evidence>
<dbReference type="HOGENOM" id="CLU_013298_0_1_1"/>
<accession>E4ZWY5</accession>
<feature type="region of interest" description="Disordered" evidence="10">
    <location>
        <begin position="81"/>
        <end position="101"/>
    </location>
</feature>
<evidence type="ECO:0000256" key="8">
    <source>
        <dbReference type="ARBA" id="ARBA00023034"/>
    </source>
</evidence>
<keyword evidence="9" id="KW-0472">Membrane</keyword>
<dbReference type="OrthoDB" id="430354at2759"/>
<evidence type="ECO:0000313" key="11">
    <source>
        <dbReference type="EMBL" id="CBX95195.1"/>
    </source>
</evidence>
<keyword evidence="8" id="KW-0333">Golgi apparatus</keyword>
<dbReference type="InterPro" id="IPR022751">
    <property type="entry name" value="Alpha_mannosyltransferase"/>
</dbReference>
<evidence type="ECO:0000256" key="4">
    <source>
        <dbReference type="ARBA" id="ARBA00022679"/>
    </source>
</evidence>
<protein>
    <submittedName>
        <fullName evidence="11">Uncharacterized protein</fullName>
    </submittedName>
</protein>
<gene>
    <name evidence="11" type="ORF">LEMA_P023470.1</name>
</gene>
<keyword evidence="6" id="KW-0735">Signal-anchor</keyword>
<evidence type="ECO:0000256" key="1">
    <source>
        <dbReference type="ARBA" id="ARBA00004323"/>
    </source>
</evidence>
<evidence type="ECO:0000256" key="10">
    <source>
        <dbReference type="SAM" id="MobiDB-lite"/>
    </source>
</evidence>
<proteinExistence type="inferred from homology"/>
<keyword evidence="12" id="KW-1185">Reference proteome</keyword>
<evidence type="ECO:0000256" key="2">
    <source>
        <dbReference type="ARBA" id="ARBA00004922"/>
    </source>
</evidence>
<dbReference type="CAZy" id="GT71">
    <property type="family name" value="Glycosyltransferase Family 71"/>
</dbReference>
<keyword evidence="5" id="KW-0812">Transmembrane</keyword>
<dbReference type="GO" id="GO:0000139">
    <property type="term" value="C:Golgi membrane"/>
    <property type="evidence" value="ECO:0007669"/>
    <property type="project" value="UniProtKB-SubCell"/>
</dbReference>
<dbReference type="InParanoid" id="E4ZWY5"/>
<feature type="region of interest" description="Disordered" evidence="10">
    <location>
        <begin position="204"/>
        <end position="229"/>
    </location>
</feature>
<dbReference type="STRING" id="985895.E4ZWY5"/>
<dbReference type="SUPFAM" id="SSF53448">
    <property type="entry name" value="Nucleotide-diphospho-sugar transferases"/>
    <property type="match status" value="1"/>
</dbReference>
<comment type="similarity">
    <text evidence="3">Belongs to the MNN1/MNT family.</text>
</comment>
<dbReference type="OMA" id="WICTTSS"/>